<reference evidence="5 6" key="1">
    <citation type="submission" date="2017-10" db="EMBL/GenBank/DDBJ databases">
        <title>Draft genome of Longimonas halophila.</title>
        <authorList>
            <person name="Goh K.M."/>
            <person name="Shamsir M.S."/>
            <person name="Lim S.W."/>
        </authorList>
    </citation>
    <scope>NUCLEOTIDE SEQUENCE [LARGE SCALE GENOMIC DNA]</scope>
    <source>
        <strain evidence="5 6">KCTC 42399</strain>
    </source>
</reference>
<dbReference type="RefSeq" id="WP_098061952.1">
    <property type="nucleotide sequence ID" value="NZ_PDEP01000005.1"/>
</dbReference>
<dbReference type="InterPro" id="IPR002068">
    <property type="entry name" value="A-crystallin/Hsp20_dom"/>
</dbReference>
<dbReference type="PROSITE" id="PS51203">
    <property type="entry name" value="CS"/>
    <property type="match status" value="1"/>
</dbReference>
<feature type="domain" description="CS" evidence="4">
    <location>
        <begin position="42"/>
        <end position="145"/>
    </location>
</feature>
<dbReference type="InterPro" id="IPR008978">
    <property type="entry name" value="HSP20-like_chaperone"/>
</dbReference>
<dbReference type="Proteomes" id="UP000221024">
    <property type="component" value="Unassembled WGS sequence"/>
</dbReference>
<keyword evidence="6" id="KW-1185">Reference proteome</keyword>
<evidence type="ECO:0000259" key="3">
    <source>
        <dbReference type="PROSITE" id="PS01031"/>
    </source>
</evidence>
<dbReference type="InterPro" id="IPR007052">
    <property type="entry name" value="CS_dom"/>
</dbReference>
<dbReference type="OrthoDB" id="9814487at2"/>
<feature type="domain" description="SHSP" evidence="3">
    <location>
        <begin position="38"/>
        <end position="148"/>
    </location>
</feature>
<organism evidence="5 6">
    <name type="scientific">Longimonas halophila</name>
    <dbReference type="NCBI Taxonomy" id="1469170"/>
    <lineage>
        <taxon>Bacteria</taxon>
        <taxon>Pseudomonadati</taxon>
        <taxon>Rhodothermota</taxon>
        <taxon>Rhodothermia</taxon>
        <taxon>Rhodothermales</taxon>
        <taxon>Salisaetaceae</taxon>
        <taxon>Longimonas</taxon>
    </lineage>
</organism>
<dbReference type="AlphaFoldDB" id="A0A2H3P814"/>
<comment type="caution">
    <text evidence="5">The sequence shown here is derived from an EMBL/GenBank/DDBJ whole genome shotgun (WGS) entry which is preliminary data.</text>
</comment>
<evidence type="ECO:0000313" key="5">
    <source>
        <dbReference type="EMBL" id="PEN07765.1"/>
    </source>
</evidence>
<dbReference type="PANTHER" id="PTHR11527">
    <property type="entry name" value="HEAT-SHOCK PROTEIN 20 FAMILY MEMBER"/>
    <property type="match status" value="1"/>
</dbReference>
<comment type="similarity">
    <text evidence="1 2">Belongs to the small heat shock protein (HSP20) family.</text>
</comment>
<dbReference type="Pfam" id="PF00011">
    <property type="entry name" value="HSP20"/>
    <property type="match status" value="1"/>
</dbReference>
<protein>
    <submittedName>
        <fullName evidence="5">Heat-shock protein</fullName>
    </submittedName>
</protein>
<dbReference type="CDD" id="cd06464">
    <property type="entry name" value="ACD_sHsps-like"/>
    <property type="match status" value="1"/>
</dbReference>
<evidence type="ECO:0000256" key="2">
    <source>
        <dbReference type="RuleBase" id="RU003616"/>
    </source>
</evidence>
<accession>A0A2H3P814</accession>
<dbReference type="PROSITE" id="PS01031">
    <property type="entry name" value="SHSP"/>
    <property type="match status" value="1"/>
</dbReference>
<evidence type="ECO:0000256" key="1">
    <source>
        <dbReference type="PROSITE-ProRule" id="PRU00285"/>
    </source>
</evidence>
<dbReference type="EMBL" id="PDEP01000005">
    <property type="protein sequence ID" value="PEN07765.1"/>
    <property type="molecule type" value="Genomic_DNA"/>
</dbReference>
<gene>
    <name evidence="5" type="ORF">CRI93_07210</name>
</gene>
<evidence type="ECO:0000313" key="6">
    <source>
        <dbReference type="Proteomes" id="UP000221024"/>
    </source>
</evidence>
<dbReference type="InterPro" id="IPR031107">
    <property type="entry name" value="Small_HSP"/>
</dbReference>
<name>A0A2H3P814_9BACT</name>
<proteinExistence type="inferred from homology"/>
<evidence type="ECO:0000259" key="4">
    <source>
        <dbReference type="PROSITE" id="PS51203"/>
    </source>
</evidence>
<sequence length="148" mass="17265">MTNITRTPNRSLRTLQDEIDQVFNRLFPTSDENSRTESTTRMWAPRTDMVETPDNYEIRLDLPGLSKDDLKINMQERQLTVSGERRHEARNEGDEYVRVERAFGHFHRSFTLPQSIQEDNIEASYQDGVLTITVPKAEESKPRQIAIQ</sequence>
<dbReference type="SUPFAM" id="SSF49764">
    <property type="entry name" value="HSP20-like chaperones"/>
    <property type="match status" value="1"/>
</dbReference>
<dbReference type="Gene3D" id="2.60.40.790">
    <property type="match status" value="1"/>
</dbReference>